<dbReference type="PANTHER" id="PTHR48013">
    <property type="entry name" value="DUAL SPECIFICITY MITOGEN-ACTIVATED PROTEIN KINASE KINASE 5-RELATED"/>
    <property type="match status" value="1"/>
</dbReference>
<evidence type="ECO:0000256" key="1">
    <source>
        <dbReference type="ARBA" id="ARBA00022679"/>
    </source>
</evidence>
<comment type="catalytic activity">
    <reaction evidence="8">
        <text>L-threonyl-[protein] + ATP = O-phospho-L-threonyl-[protein] + ADP + H(+)</text>
        <dbReference type="Rhea" id="RHEA:46608"/>
        <dbReference type="Rhea" id="RHEA-COMP:11060"/>
        <dbReference type="Rhea" id="RHEA-COMP:11605"/>
        <dbReference type="ChEBI" id="CHEBI:15378"/>
        <dbReference type="ChEBI" id="CHEBI:30013"/>
        <dbReference type="ChEBI" id="CHEBI:30616"/>
        <dbReference type="ChEBI" id="CHEBI:61977"/>
        <dbReference type="ChEBI" id="CHEBI:456216"/>
        <dbReference type="EC" id="2.7.12.2"/>
    </reaction>
</comment>
<sequence length="227" mass="25836">MSRDNESWEVLAIGGSGYVYKYKGLAYKLNCKQREFNMMQKAGDCAVRAVARVVTVENGWPVMKSLLMELLAPLDIKSVKEHEKVAIKDDMIQLISRLHKKYQMVHGDIKPLNMLRCSDGKLRLCDFDSARPIDEAPGAWDALCTHQYLAPNRDFFQTDAPPTPSDDIYALGLSIWELYTGKQALIEELDDIEEVLKERRTVDLTEVEDQDVRELIRGFLRQGGALV</sequence>
<evidence type="ECO:0000259" key="10">
    <source>
        <dbReference type="PROSITE" id="PS50011"/>
    </source>
</evidence>
<dbReference type="InterPro" id="IPR000719">
    <property type="entry name" value="Prot_kinase_dom"/>
</dbReference>
<keyword evidence="12" id="KW-1185">Reference proteome</keyword>
<evidence type="ECO:0000256" key="9">
    <source>
        <dbReference type="ARBA" id="ARBA00051693"/>
    </source>
</evidence>
<evidence type="ECO:0000256" key="6">
    <source>
        <dbReference type="ARBA" id="ARBA00038999"/>
    </source>
</evidence>
<dbReference type="eggNOG" id="ENOG502SQVK">
    <property type="taxonomic scope" value="Eukaryota"/>
</dbReference>
<dbReference type="AlphaFoldDB" id="U1HLF9"/>
<accession>U1HLF9</accession>
<comment type="similarity">
    <text evidence="5">Belongs to the protein kinase superfamily. STE Ser/Thr protein kinase family. MAP kinase kinase subfamily.</text>
</comment>
<dbReference type="EC" id="2.7.12.2" evidence="6"/>
<dbReference type="OrthoDB" id="4201751at2759"/>
<comment type="catalytic activity">
    <reaction evidence="7">
        <text>L-seryl-[protein] + ATP = O-phospho-L-seryl-[protein] + ADP + H(+)</text>
        <dbReference type="Rhea" id="RHEA:17989"/>
        <dbReference type="Rhea" id="RHEA-COMP:9863"/>
        <dbReference type="Rhea" id="RHEA-COMP:11604"/>
        <dbReference type="ChEBI" id="CHEBI:15378"/>
        <dbReference type="ChEBI" id="CHEBI:29999"/>
        <dbReference type="ChEBI" id="CHEBI:30616"/>
        <dbReference type="ChEBI" id="CHEBI:83421"/>
        <dbReference type="ChEBI" id="CHEBI:456216"/>
        <dbReference type="EC" id="2.7.12.2"/>
    </reaction>
</comment>
<feature type="domain" description="Protein kinase" evidence="10">
    <location>
        <begin position="1"/>
        <end position="227"/>
    </location>
</feature>
<dbReference type="Proteomes" id="UP000019373">
    <property type="component" value="Unassembled WGS sequence"/>
</dbReference>
<evidence type="ECO:0000256" key="2">
    <source>
        <dbReference type="ARBA" id="ARBA00022741"/>
    </source>
</evidence>
<dbReference type="HOGENOM" id="CLU_076634_0_0_1"/>
<comment type="catalytic activity">
    <reaction evidence="9">
        <text>L-tyrosyl-[protein] + ATP = O-phospho-L-tyrosyl-[protein] + ADP + H(+)</text>
        <dbReference type="Rhea" id="RHEA:10596"/>
        <dbReference type="Rhea" id="RHEA-COMP:10136"/>
        <dbReference type="Rhea" id="RHEA-COMP:20101"/>
        <dbReference type="ChEBI" id="CHEBI:15378"/>
        <dbReference type="ChEBI" id="CHEBI:30616"/>
        <dbReference type="ChEBI" id="CHEBI:46858"/>
        <dbReference type="ChEBI" id="CHEBI:61978"/>
        <dbReference type="ChEBI" id="CHEBI:456216"/>
        <dbReference type="EC" id="2.7.12.2"/>
    </reaction>
</comment>
<evidence type="ECO:0000256" key="7">
    <source>
        <dbReference type="ARBA" id="ARBA00049014"/>
    </source>
</evidence>
<evidence type="ECO:0000256" key="5">
    <source>
        <dbReference type="ARBA" id="ARBA00038035"/>
    </source>
</evidence>
<dbReference type="InterPro" id="IPR011009">
    <property type="entry name" value="Kinase-like_dom_sf"/>
</dbReference>
<keyword evidence="4" id="KW-0067">ATP-binding</keyword>
<keyword evidence="3" id="KW-0418">Kinase</keyword>
<evidence type="ECO:0000256" key="8">
    <source>
        <dbReference type="ARBA" id="ARBA00049299"/>
    </source>
</evidence>
<evidence type="ECO:0000313" key="12">
    <source>
        <dbReference type="Proteomes" id="UP000019373"/>
    </source>
</evidence>
<evidence type="ECO:0000256" key="3">
    <source>
        <dbReference type="ARBA" id="ARBA00022777"/>
    </source>
</evidence>
<proteinExistence type="inferred from homology"/>
<dbReference type="OMA" id="CDFDSAR"/>
<protein>
    <recommendedName>
        <fullName evidence="6">mitogen-activated protein kinase kinase</fullName>
        <ecNumber evidence="6">2.7.12.2</ecNumber>
    </recommendedName>
</protein>
<dbReference type="SMART" id="SM00220">
    <property type="entry name" value="S_TKc"/>
    <property type="match status" value="1"/>
</dbReference>
<dbReference type="GeneID" id="19242667"/>
<evidence type="ECO:0000256" key="4">
    <source>
        <dbReference type="ARBA" id="ARBA00022840"/>
    </source>
</evidence>
<dbReference type="GO" id="GO:0004708">
    <property type="term" value="F:MAP kinase kinase activity"/>
    <property type="evidence" value="ECO:0007669"/>
    <property type="project" value="UniProtKB-EC"/>
</dbReference>
<dbReference type="GO" id="GO:0005524">
    <property type="term" value="F:ATP binding"/>
    <property type="evidence" value="ECO:0007669"/>
    <property type="project" value="UniProtKB-KW"/>
</dbReference>
<organism evidence="11 12">
    <name type="scientific">Endocarpon pusillum (strain Z07020 / HMAS-L-300199)</name>
    <name type="common">Lichen-forming fungus</name>
    <dbReference type="NCBI Taxonomy" id="1263415"/>
    <lineage>
        <taxon>Eukaryota</taxon>
        <taxon>Fungi</taxon>
        <taxon>Dikarya</taxon>
        <taxon>Ascomycota</taxon>
        <taxon>Pezizomycotina</taxon>
        <taxon>Eurotiomycetes</taxon>
        <taxon>Chaetothyriomycetidae</taxon>
        <taxon>Verrucariales</taxon>
        <taxon>Verrucariaceae</taxon>
        <taxon>Endocarpon</taxon>
    </lineage>
</organism>
<evidence type="ECO:0000313" key="11">
    <source>
        <dbReference type="EMBL" id="ERF71115.1"/>
    </source>
</evidence>
<dbReference type="RefSeq" id="XP_007803273.1">
    <property type="nucleotide sequence ID" value="XM_007805082.1"/>
</dbReference>
<dbReference type="EMBL" id="KE721256">
    <property type="protein sequence ID" value="ERF71115.1"/>
    <property type="molecule type" value="Genomic_DNA"/>
</dbReference>
<dbReference type="Pfam" id="PF00069">
    <property type="entry name" value="Pkinase"/>
    <property type="match status" value="1"/>
</dbReference>
<dbReference type="SUPFAM" id="SSF56112">
    <property type="entry name" value="Protein kinase-like (PK-like)"/>
    <property type="match status" value="1"/>
</dbReference>
<keyword evidence="1" id="KW-0808">Transferase</keyword>
<gene>
    <name evidence="11" type="ORF">EPUS_07787</name>
</gene>
<reference evidence="12" key="1">
    <citation type="journal article" date="2014" name="BMC Genomics">
        <title>Genome characteristics reveal the impact of lichenization on lichen-forming fungus Endocarpon pusillum Hedwig (Verrucariales, Ascomycota).</title>
        <authorList>
            <person name="Wang Y.-Y."/>
            <person name="Liu B."/>
            <person name="Zhang X.-Y."/>
            <person name="Zhou Q.-M."/>
            <person name="Zhang T."/>
            <person name="Li H."/>
            <person name="Yu Y.-F."/>
            <person name="Zhang X.-L."/>
            <person name="Hao X.-Y."/>
            <person name="Wang M."/>
            <person name="Wang L."/>
            <person name="Wei J.-C."/>
        </authorList>
    </citation>
    <scope>NUCLEOTIDE SEQUENCE [LARGE SCALE GENOMIC DNA]</scope>
    <source>
        <strain evidence="12">Z07020 / HMAS-L-300199</strain>
    </source>
</reference>
<dbReference type="PANTHER" id="PTHR48013:SF9">
    <property type="entry name" value="DUAL SPECIFICITY MITOGEN-ACTIVATED PROTEIN KINASE KINASE 5"/>
    <property type="match status" value="1"/>
</dbReference>
<dbReference type="PROSITE" id="PS50011">
    <property type="entry name" value="PROTEIN_KINASE_DOM"/>
    <property type="match status" value="1"/>
</dbReference>
<name>U1HLF9_ENDPU</name>
<keyword evidence="2" id="KW-0547">Nucleotide-binding</keyword>
<dbReference type="Gene3D" id="1.10.510.10">
    <property type="entry name" value="Transferase(Phosphotransferase) domain 1"/>
    <property type="match status" value="1"/>
</dbReference>